<dbReference type="Proteomes" id="UP000228949">
    <property type="component" value="Unassembled WGS sequence"/>
</dbReference>
<gene>
    <name evidence="1" type="ORF">COS61_01580</name>
</gene>
<accession>A0A2M7B5K1</accession>
<reference evidence="2" key="1">
    <citation type="submission" date="2017-09" db="EMBL/GenBank/DDBJ databases">
        <title>Depth-based differentiation of microbial function through sediment-hosted aquifers and enrichment of novel symbionts in the deep terrestrial subsurface.</title>
        <authorList>
            <person name="Probst A.J."/>
            <person name="Ladd B."/>
            <person name="Jarett J.K."/>
            <person name="Geller-Mcgrath D.E."/>
            <person name="Sieber C.M.K."/>
            <person name="Emerson J.B."/>
            <person name="Anantharaman K."/>
            <person name="Thomas B.C."/>
            <person name="Malmstrom R."/>
            <person name="Stieglmeier M."/>
            <person name="Klingl A."/>
            <person name="Woyke T."/>
            <person name="Ryan C.M."/>
            <person name="Banfield J.F."/>
        </authorList>
    </citation>
    <scope>NUCLEOTIDE SEQUENCE [LARGE SCALE GENOMIC DNA]</scope>
</reference>
<organism evidence="1 2">
    <name type="scientific">Candidatus Wolfebacteria bacterium CG03_land_8_20_14_0_80_40_12</name>
    <dbReference type="NCBI Taxonomy" id="1975069"/>
    <lineage>
        <taxon>Bacteria</taxon>
        <taxon>Candidatus Wolfeibacteriota</taxon>
    </lineage>
</organism>
<dbReference type="InterPro" id="IPR045864">
    <property type="entry name" value="aa-tRNA-synth_II/BPL/LPL"/>
</dbReference>
<proteinExistence type="predicted"/>
<dbReference type="EMBL" id="PEVJ01000037">
    <property type="protein sequence ID" value="PIU98408.1"/>
    <property type="molecule type" value="Genomic_DNA"/>
</dbReference>
<dbReference type="Gene3D" id="3.30.930.10">
    <property type="entry name" value="Bira Bifunctional Protein, Domain 2"/>
    <property type="match status" value="1"/>
</dbReference>
<sequence length="23" mass="2947">MLKYKTDDIRLFRSNNLRFIKQF</sequence>
<dbReference type="AlphaFoldDB" id="A0A2M7B5K1"/>
<comment type="caution">
    <text evidence="1">The sequence shown here is derived from an EMBL/GenBank/DDBJ whole genome shotgun (WGS) entry which is preliminary data.</text>
</comment>
<protein>
    <submittedName>
        <fullName evidence="1">Uncharacterized protein</fullName>
    </submittedName>
</protein>
<evidence type="ECO:0000313" key="1">
    <source>
        <dbReference type="EMBL" id="PIU98408.1"/>
    </source>
</evidence>
<evidence type="ECO:0000313" key="2">
    <source>
        <dbReference type="Proteomes" id="UP000228949"/>
    </source>
</evidence>
<name>A0A2M7B5K1_9BACT</name>